<keyword evidence="1" id="KW-0732">Signal</keyword>
<organism evidence="4 5">
    <name type="scientific">Durusdinium trenchii</name>
    <dbReference type="NCBI Taxonomy" id="1381693"/>
    <lineage>
        <taxon>Eukaryota</taxon>
        <taxon>Sar</taxon>
        <taxon>Alveolata</taxon>
        <taxon>Dinophyceae</taxon>
        <taxon>Suessiales</taxon>
        <taxon>Symbiodiniaceae</taxon>
        <taxon>Durusdinium</taxon>
    </lineage>
</organism>
<dbReference type="Proteomes" id="UP001642484">
    <property type="component" value="Unassembled WGS sequence"/>
</dbReference>
<dbReference type="InterPro" id="IPR000073">
    <property type="entry name" value="AB_hydrolase_1"/>
</dbReference>
<keyword evidence="5" id="KW-1185">Reference proteome</keyword>
<dbReference type="Pfam" id="PF08386">
    <property type="entry name" value="Abhydrolase_4"/>
    <property type="match status" value="1"/>
</dbReference>
<dbReference type="SUPFAM" id="SSF53474">
    <property type="entry name" value="alpha/beta-Hydrolases"/>
    <property type="match status" value="2"/>
</dbReference>
<feature type="chain" id="PRO_5045435452" description="AB hydrolase-1 domain-containing protein" evidence="1">
    <location>
        <begin position="23"/>
        <end position="746"/>
    </location>
</feature>
<dbReference type="InterPro" id="IPR013595">
    <property type="entry name" value="Pept_S33_TAP-like_C"/>
</dbReference>
<dbReference type="EMBL" id="CAXAMN010001769">
    <property type="protein sequence ID" value="CAK8996094.1"/>
    <property type="molecule type" value="Genomic_DNA"/>
</dbReference>
<accession>A0ABP0I3T0</accession>
<reference evidence="4 5" key="1">
    <citation type="submission" date="2024-02" db="EMBL/GenBank/DDBJ databases">
        <authorList>
            <person name="Chen Y."/>
            <person name="Shah S."/>
            <person name="Dougan E. K."/>
            <person name="Thang M."/>
            <person name="Chan C."/>
        </authorList>
    </citation>
    <scope>NUCLEOTIDE SEQUENCE [LARGE SCALE GENOMIC DNA]</scope>
</reference>
<dbReference type="Gene3D" id="3.40.50.1820">
    <property type="entry name" value="alpha/beta hydrolase"/>
    <property type="match status" value="1"/>
</dbReference>
<evidence type="ECO:0000313" key="5">
    <source>
        <dbReference type="Proteomes" id="UP001642484"/>
    </source>
</evidence>
<dbReference type="Pfam" id="PF00561">
    <property type="entry name" value="Abhydrolase_1"/>
    <property type="match status" value="1"/>
</dbReference>
<comment type="caution">
    <text evidence="4">The sequence shown here is derived from an EMBL/GenBank/DDBJ whole genome shotgun (WGS) entry which is preliminary data.</text>
</comment>
<evidence type="ECO:0000256" key="1">
    <source>
        <dbReference type="SAM" id="SignalP"/>
    </source>
</evidence>
<feature type="domain" description="AB hydrolase-1" evidence="2">
    <location>
        <begin position="359"/>
        <end position="410"/>
    </location>
</feature>
<feature type="domain" description="Peptidase S33 tripeptidyl aminopeptidase-like C-terminal" evidence="3">
    <location>
        <begin position="667"/>
        <end position="732"/>
    </location>
</feature>
<evidence type="ECO:0000259" key="2">
    <source>
        <dbReference type="Pfam" id="PF00561"/>
    </source>
</evidence>
<feature type="signal peptide" evidence="1">
    <location>
        <begin position="1"/>
        <end position="22"/>
    </location>
</feature>
<dbReference type="InterPro" id="IPR029058">
    <property type="entry name" value="AB_hydrolase_fold"/>
</dbReference>
<name>A0ABP0I3T0_9DINO</name>
<proteinExistence type="predicted"/>
<evidence type="ECO:0008006" key="6">
    <source>
        <dbReference type="Google" id="ProtNLM"/>
    </source>
</evidence>
<protein>
    <recommendedName>
        <fullName evidence="6">AB hydrolase-1 domain-containing protein</fullName>
    </recommendedName>
</protein>
<sequence>MRASTWIHWVCLVQWLVARAEGHGDATCMLQHKVQESLDPAFDCQDGAGIEAFCAKNPKVTAKGVMCTVKCDSDGAVREIVHDAVSLEDASGSTWSVLEPDPEKLQWHYTGYFLKLTVKLDPGEPLCLWRALCSKEEKDGIIEHHKHDATPVTEDDFWTLKFGYLTVPLDYDNTKPSHEITLSLRVSALIGPAGPHAPLILQHNGGPVSDDLDVLYGVLSKKPDLYNTSPTSAMVKAYTVIGIQQRGMSSYAGIGNGRFEPLPVKSKEFLKVCDGKDLTPAPGKSHYDLRDFTSCECNLPEEGVEVPSPFPDPEDEAEMMKWFEFTASRNRNCYNSPYWEMKVSSGGKDYTYNFLDYVGTQMLAMDLDRLREALGAKTLSINGLSYGTAVGAAYAGAFPKSVDKLILNGNVVPGHDVSDYYEYTALASRQGLTKLVQMCWNARYDKTELHKDKIQELCNMDGFDPVEFFMKVVAKVKAEADGATSGSSLYSLPTELNTRFTMTPAMLYQFMNRPISSGTAGQWQNVLEKLSDLGGSNKTRLETATRAVFDEVCANSVTSVGQRDWEVYGYCKEFMNYAKLDFNIDCGLTQNAVRGLDYAGRYTPTGAMSFYKKLRIQYEGVELYWANIKAGALLTWPAQPTPAVLGYRSGVRALIVNRDYFVQIWGLYDRSTPFAAAQQMRAAFPDGVEMIWQGIGHIVGEGRWDNEGSKSCLQWMDTYLLTGQLPIDGFTCHQTEKLLPSSSLPK</sequence>
<gene>
    <name evidence="4" type="ORF">CCMP2556_LOCUS4317</name>
</gene>
<evidence type="ECO:0000259" key="3">
    <source>
        <dbReference type="Pfam" id="PF08386"/>
    </source>
</evidence>
<evidence type="ECO:0000313" key="4">
    <source>
        <dbReference type="EMBL" id="CAK8996094.1"/>
    </source>
</evidence>